<evidence type="ECO:0000313" key="1">
    <source>
        <dbReference type="EMBL" id="KAJ2760544.1"/>
    </source>
</evidence>
<feature type="non-terminal residue" evidence="1">
    <location>
        <position position="1"/>
    </location>
</feature>
<gene>
    <name evidence="1" type="ORF">IWQ57_006277</name>
</gene>
<evidence type="ECO:0000313" key="2">
    <source>
        <dbReference type="Proteomes" id="UP001140234"/>
    </source>
</evidence>
<comment type="caution">
    <text evidence="1">The sequence shown here is derived from an EMBL/GenBank/DDBJ whole genome shotgun (WGS) entry which is preliminary data.</text>
</comment>
<name>A0ACC1JKP2_9FUNG</name>
<dbReference type="EMBL" id="JANBUJ010003471">
    <property type="protein sequence ID" value="KAJ2760544.1"/>
    <property type="molecule type" value="Genomic_DNA"/>
</dbReference>
<organism evidence="1 2">
    <name type="scientific">Coemansia nantahalensis</name>
    <dbReference type="NCBI Taxonomy" id="2789366"/>
    <lineage>
        <taxon>Eukaryota</taxon>
        <taxon>Fungi</taxon>
        <taxon>Fungi incertae sedis</taxon>
        <taxon>Zoopagomycota</taxon>
        <taxon>Kickxellomycotina</taxon>
        <taxon>Kickxellomycetes</taxon>
        <taxon>Kickxellales</taxon>
        <taxon>Kickxellaceae</taxon>
        <taxon>Coemansia</taxon>
    </lineage>
</organism>
<sequence length="114" mass="12328">ALASSLNEQERARGELYPRIERIREVSADLAAAFITQAAREGLAQDAEWAARATAGGESLATGGQPDGRFVPGLPAEVSKYMWAPAENFEQLQTSMPHYHHHPVVDHHAAAGKL</sequence>
<keyword evidence="2" id="KW-1185">Reference proteome</keyword>
<accession>A0ACC1JKP2</accession>
<reference evidence="1" key="1">
    <citation type="submission" date="2022-07" db="EMBL/GenBank/DDBJ databases">
        <title>Phylogenomic reconstructions and comparative analyses of Kickxellomycotina fungi.</title>
        <authorList>
            <person name="Reynolds N.K."/>
            <person name="Stajich J.E."/>
            <person name="Barry K."/>
            <person name="Grigoriev I.V."/>
            <person name="Crous P."/>
            <person name="Smith M.E."/>
        </authorList>
    </citation>
    <scope>NUCLEOTIDE SEQUENCE</scope>
    <source>
        <strain evidence="1">CBS 109366</strain>
    </source>
</reference>
<proteinExistence type="predicted"/>
<dbReference type="Proteomes" id="UP001140234">
    <property type="component" value="Unassembled WGS sequence"/>
</dbReference>
<protein>
    <submittedName>
        <fullName evidence="1">Uncharacterized protein</fullName>
    </submittedName>
</protein>